<evidence type="ECO:0000313" key="7">
    <source>
        <dbReference type="EMBL" id="EDW99748.2"/>
    </source>
</evidence>
<dbReference type="SMR" id="B4ITN5"/>
<dbReference type="InterPro" id="IPR042178">
    <property type="entry name" value="Serpin_sf_1"/>
</dbReference>
<dbReference type="AlphaFoldDB" id="B4ITN5"/>
<reference evidence="7 8" key="2">
    <citation type="journal article" date="2007" name="PLoS Biol.">
        <title>Principles of genome evolution in the Drosophila melanogaster species group.</title>
        <authorList>
            <person name="Ranz J.M."/>
            <person name="Maurin D."/>
            <person name="Chan Y.S."/>
            <person name="von Grotthuss M."/>
            <person name="Hillier L.W."/>
            <person name="Roote J."/>
            <person name="Ashburner M."/>
            <person name="Bergman C.M."/>
        </authorList>
    </citation>
    <scope>NUCLEOTIDE SEQUENCE [LARGE SCALE GENOMIC DNA]</scope>
    <source>
        <strain evidence="8">Tai18E2 / Tucson 14021-0261.01</strain>
    </source>
</reference>
<feature type="domain" description="Serpin" evidence="6">
    <location>
        <begin position="24"/>
        <end position="361"/>
    </location>
</feature>
<evidence type="ECO:0000256" key="2">
    <source>
        <dbReference type="ARBA" id="ARBA00022690"/>
    </source>
</evidence>
<dbReference type="CDD" id="cd00172">
    <property type="entry name" value="serpin"/>
    <property type="match status" value="1"/>
</dbReference>
<keyword evidence="3" id="KW-0722">Serine protease inhibitor</keyword>
<dbReference type="KEGG" id="dya:Dyak_GE22915"/>
<dbReference type="Gene3D" id="3.30.497.10">
    <property type="entry name" value="Antithrombin, subunit I, domain 2"/>
    <property type="match status" value="1"/>
</dbReference>
<organism evidence="7 8">
    <name type="scientific">Drosophila yakuba</name>
    <name type="common">Fruit fly</name>
    <dbReference type="NCBI Taxonomy" id="7245"/>
    <lineage>
        <taxon>Eukaryota</taxon>
        <taxon>Metazoa</taxon>
        <taxon>Ecdysozoa</taxon>
        <taxon>Arthropoda</taxon>
        <taxon>Hexapoda</taxon>
        <taxon>Insecta</taxon>
        <taxon>Pterygota</taxon>
        <taxon>Neoptera</taxon>
        <taxon>Endopterygota</taxon>
        <taxon>Diptera</taxon>
        <taxon>Brachycera</taxon>
        <taxon>Muscomorpha</taxon>
        <taxon>Ephydroidea</taxon>
        <taxon>Drosophilidae</taxon>
        <taxon>Drosophila</taxon>
        <taxon>Sophophora</taxon>
    </lineage>
</organism>
<dbReference type="InterPro" id="IPR000215">
    <property type="entry name" value="Serpin_fam"/>
</dbReference>
<dbReference type="Pfam" id="PF00079">
    <property type="entry name" value="Serpin"/>
    <property type="match status" value="1"/>
</dbReference>
<feature type="chain" id="PRO_5006456209" description="Serpin domain-containing protein" evidence="5">
    <location>
        <begin position="20"/>
        <end position="362"/>
    </location>
</feature>
<dbReference type="EMBL" id="CH891724">
    <property type="protein sequence ID" value="EDW99748.2"/>
    <property type="molecule type" value="Genomic_DNA"/>
</dbReference>
<evidence type="ECO:0000256" key="4">
    <source>
        <dbReference type="RuleBase" id="RU000411"/>
    </source>
</evidence>
<sequence>MVKRILICFLLFLVNHLHASDFEINLIKQLSRGRLSRNFVFSPFAVHQALALLYLSKDNIKDHQLERALELNELHQEEILSFLGEAREKAVKEKFTLANRIYFSGDYNASQNITQISEHLGVEVKNMTFSGGHSSTEEIKNWLNKSINKAGFNLFGKKDINNSTRVVAVQGMSYSCVWKHREKAMTNRLFSYIRPNRKPFVYKVEMIYTEAPMEFFNEDQVRGVMVPFSNTDIGMLVLLPRPRYSTQQILQNLDKILNIKLRAAEKTHLFLPKFKVHETIDLNSALKALGIKGLFTNGDIKPKSNAASFKQYNSLDVDQNRVLMTIDVGSDFDDRVLYVNRGFVFVIKDQTTIYMVGRMDSI</sequence>
<dbReference type="PANTHER" id="PTHR11461:SF211">
    <property type="entry name" value="GH10112P-RELATED"/>
    <property type="match status" value="1"/>
</dbReference>
<gene>
    <name evidence="7" type="primary">Dyak\GE22915</name>
    <name evidence="7" type="synonym">dyak_GLEANR_6673</name>
    <name evidence="7" type="synonym">GE22915</name>
    <name evidence="7" type="ORF">Dyak_GE22915</name>
</gene>
<keyword evidence="2" id="KW-0646">Protease inhibitor</keyword>
<dbReference type="SMART" id="SM00093">
    <property type="entry name" value="SERPIN"/>
    <property type="match status" value="1"/>
</dbReference>
<dbReference type="Gene3D" id="2.30.39.10">
    <property type="entry name" value="Alpha-1-antitrypsin, domain 1"/>
    <property type="match status" value="1"/>
</dbReference>
<evidence type="ECO:0000313" key="8">
    <source>
        <dbReference type="Proteomes" id="UP000002282"/>
    </source>
</evidence>
<protein>
    <recommendedName>
        <fullName evidence="6">Serpin domain-containing protein</fullName>
    </recommendedName>
</protein>
<dbReference type="GO" id="GO:0004867">
    <property type="term" value="F:serine-type endopeptidase inhibitor activity"/>
    <property type="evidence" value="ECO:0007669"/>
    <property type="project" value="UniProtKB-KW"/>
</dbReference>
<accession>B4ITN5</accession>
<dbReference type="eggNOG" id="KOG2392">
    <property type="taxonomic scope" value="Eukaryota"/>
</dbReference>
<feature type="signal peptide" evidence="5">
    <location>
        <begin position="1"/>
        <end position="19"/>
    </location>
</feature>
<evidence type="ECO:0000259" key="6">
    <source>
        <dbReference type="SMART" id="SM00093"/>
    </source>
</evidence>
<dbReference type="InterPro" id="IPR036186">
    <property type="entry name" value="Serpin_sf"/>
</dbReference>
<keyword evidence="8" id="KW-1185">Reference proteome</keyword>
<dbReference type="GO" id="GO:0005615">
    <property type="term" value="C:extracellular space"/>
    <property type="evidence" value="ECO:0007669"/>
    <property type="project" value="InterPro"/>
</dbReference>
<evidence type="ECO:0000256" key="3">
    <source>
        <dbReference type="ARBA" id="ARBA00022900"/>
    </source>
</evidence>
<dbReference type="SUPFAM" id="SSF56574">
    <property type="entry name" value="Serpins"/>
    <property type="match status" value="1"/>
</dbReference>
<dbReference type="InterPro" id="IPR042185">
    <property type="entry name" value="Serpin_sf_2"/>
</dbReference>
<evidence type="ECO:0000256" key="5">
    <source>
        <dbReference type="SAM" id="SignalP"/>
    </source>
</evidence>
<dbReference type="OrthoDB" id="9518664at2759"/>
<keyword evidence="5" id="KW-0732">Signal</keyword>
<reference evidence="7 8" key="1">
    <citation type="journal article" date="2007" name="Nature">
        <title>Evolution of genes and genomes on the Drosophila phylogeny.</title>
        <authorList>
            <consortium name="Drosophila 12 Genomes Consortium"/>
            <person name="Clark A.G."/>
            <person name="Eisen M.B."/>
            <person name="Smith D.R."/>
            <person name="Bergman C.M."/>
            <person name="Oliver B."/>
            <person name="Markow T.A."/>
            <person name="Kaufman T.C."/>
            <person name="Kellis M."/>
            <person name="Gelbart W."/>
            <person name="Iyer V.N."/>
            <person name="Pollard D.A."/>
            <person name="Sackton T.B."/>
            <person name="Larracuente A.M."/>
            <person name="Singh N.D."/>
            <person name="Abad J.P."/>
            <person name="Abt D.N."/>
            <person name="Adryan B."/>
            <person name="Aguade M."/>
            <person name="Akashi H."/>
            <person name="Anderson W.W."/>
            <person name="Aquadro C.F."/>
            <person name="Ardell D.H."/>
            <person name="Arguello R."/>
            <person name="Artieri C.G."/>
            <person name="Barbash D.A."/>
            <person name="Barker D."/>
            <person name="Barsanti P."/>
            <person name="Batterham P."/>
            <person name="Batzoglou S."/>
            <person name="Begun D."/>
            <person name="Bhutkar A."/>
            <person name="Blanco E."/>
            <person name="Bosak S.A."/>
            <person name="Bradley R.K."/>
            <person name="Brand A.D."/>
            <person name="Brent M.R."/>
            <person name="Brooks A.N."/>
            <person name="Brown R.H."/>
            <person name="Butlin R.K."/>
            <person name="Caggese C."/>
            <person name="Calvi B.R."/>
            <person name="Bernardo de Carvalho A."/>
            <person name="Caspi A."/>
            <person name="Castrezana S."/>
            <person name="Celniker S.E."/>
            <person name="Chang J.L."/>
            <person name="Chapple C."/>
            <person name="Chatterji S."/>
            <person name="Chinwalla A."/>
            <person name="Civetta A."/>
            <person name="Clifton S.W."/>
            <person name="Comeron J.M."/>
            <person name="Costello J.C."/>
            <person name="Coyne J.A."/>
            <person name="Daub J."/>
            <person name="David R.G."/>
            <person name="Delcher A.L."/>
            <person name="Delehaunty K."/>
            <person name="Do C.B."/>
            <person name="Ebling H."/>
            <person name="Edwards K."/>
            <person name="Eickbush T."/>
            <person name="Evans J.D."/>
            <person name="Filipski A."/>
            <person name="Findeiss S."/>
            <person name="Freyhult E."/>
            <person name="Fulton L."/>
            <person name="Fulton R."/>
            <person name="Garcia A.C."/>
            <person name="Gardiner A."/>
            <person name="Garfield D.A."/>
            <person name="Garvin B.E."/>
            <person name="Gibson G."/>
            <person name="Gilbert D."/>
            <person name="Gnerre S."/>
            <person name="Godfrey J."/>
            <person name="Good R."/>
            <person name="Gotea V."/>
            <person name="Gravely B."/>
            <person name="Greenberg A.J."/>
            <person name="Griffiths-Jones S."/>
            <person name="Gross S."/>
            <person name="Guigo R."/>
            <person name="Gustafson E.A."/>
            <person name="Haerty W."/>
            <person name="Hahn M.W."/>
            <person name="Halligan D.L."/>
            <person name="Halpern A.L."/>
            <person name="Halter G.M."/>
            <person name="Han M.V."/>
            <person name="Heger A."/>
            <person name="Hillier L."/>
            <person name="Hinrichs A.S."/>
            <person name="Holmes I."/>
            <person name="Hoskins R.A."/>
            <person name="Hubisz M.J."/>
            <person name="Hultmark D."/>
            <person name="Huntley M.A."/>
            <person name="Jaffe D.B."/>
            <person name="Jagadeeshan S."/>
            <person name="Jeck W.R."/>
            <person name="Johnson J."/>
            <person name="Jones C.D."/>
            <person name="Jordan W.C."/>
            <person name="Karpen G.H."/>
            <person name="Kataoka E."/>
            <person name="Keightley P.D."/>
            <person name="Kheradpour P."/>
            <person name="Kirkness E.F."/>
            <person name="Koerich L.B."/>
            <person name="Kristiansen K."/>
            <person name="Kudrna D."/>
            <person name="Kulathinal R.J."/>
            <person name="Kumar S."/>
            <person name="Kwok R."/>
            <person name="Lander E."/>
            <person name="Langley C.H."/>
            <person name="Lapoint R."/>
            <person name="Lazzaro B.P."/>
            <person name="Lee S.J."/>
            <person name="Levesque L."/>
            <person name="Li R."/>
            <person name="Lin C.F."/>
            <person name="Lin M.F."/>
            <person name="Lindblad-Toh K."/>
            <person name="Llopart A."/>
            <person name="Long M."/>
            <person name="Low L."/>
            <person name="Lozovsky E."/>
            <person name="Lu J."/>
            <person name="Luo M."/>
            <person name="Machado C.A."/>
            <person name="Makalowski W."/>
            <person name="Marzo M."/>
            <person name="Matsuda M."/>
            <person name="Matzkin L."/>
            <person name="McAllister B."/>
            <person name="McBride C.S."/>
            <person name="McKernan B."/>
            <person name="McKernan K."/>
            <person name="Mendez-Lago M."/>
            <person name="Minx P."/>
            <person name="Mollenhauer M.U."/>
            <person name="Montooth K."/>
            <person name="Mount S.M."/>
            <person name="Mu X."/>
            <person name="Myers E."/>
            <person name="Negre B."/>
            <person name="Newfeld S."/>
            <person name="Nielsen R."/>
            <person name="Noor M.A."/>
            <person name="O'Grady P."/>
            <person name="Pachter L."/>
            <person name="Papaceit M."/>
            <person name="Parisi M.J."/>
            <person name="Parisi M."/>
            <person name="Parts L."/>
            <person name="Pedersen J.S."/>
            <person name="Pesole G."/>
            <person name="Phillippy A.M."/>
            <person name="Ponting C.P."/>
            <person name="Pop M."/>
            <person name="Porcelli D."/>
            <person name="Powell J.R."/>
            <person name="Prohaska S."/>
            <person name="Pruitt K."/>
            <person name="Puig M."/>
            <person name="Quesneville H."/>
            <person name="Ram K.R."/>
            <person name="Rand D."/>
            <person name="Rasmussen M.D."/>
            <person name="Reed L.K."/>
            <person name="Reenan R."/>
            <person name="Reily A."/>
            <person name="Remington K.A."/>
            <person name="Rieger T.T."/>
            <person name="Ritchie M.G."/>
            <person name="Robin C."/>
            <person name="Rogers Y.H."/>
            <person name="Rohde C."/>
            <person name="Rozas J."/>
            <person name="Rubenfield M.J."/>
            <person name="Ruiz A."/>
            <person name="Russo S."/>
            <person name="Salzberg S.L."/>
            <person name="Sanchez-Gracia A."/>
            <person name="Saranga D.J."/>
            <person name="Sato H."/>
            <person name="Schaeffer S.W."/>
            <person name="Schatz M.C."/>
            <person name="Schlenke T."/>
            <person name="Schwartz R."/>
            <person name="Segarra C."/>
            <person name="Singh R.S."/>
            <person name="Sirot L."/>
            <person name="Sirota M."/>
            <person name="Sisneros N.B."/>
            <person name="Smith C.D."/>
            <person name="Smith T.F."/>
            <person name="Spieth J."/>
            <person name="Stage D.E."/>
            <person name="Stark A."/>
            <person name="Stephan W."/>
            <person name="Strausberg R.L."/>
            <person name="Strempel S."/>
            <person name="Sturgill D."/>
            <person name="Sutton G."/>
            <person name="Sutton G.G."/>
            <person name="Tao W."/>
            <person name="Teichmann S."/>
            <person name="Tobari Y.N."/>
            <person name="Tomimura Y."/>
            <person name="Tsolas J.M."/>
            <person name="Valente V.L."/>
            <person name="Venter E."/>
            <person name="Venter J.C."/>
            <person name="Vicario S."/>
            <person name="Vieira F.G."/>
            <person name="Vilella A.J."/>
            <person name="Villasante A."/>
            <person name="Walenz B."/>
            <person name="Wang J."/>
            <person name="Wasserman M."/>
            <person name="Watts T."/>
            <person name="Wilson D."/>
            <person name="Wilson R.K."/>
            <person name="Wing R.A."/>
            <person name="Wolfner M.F."/>
            <person name="Wong A."/>
            <person name="Wong G.K."/>
            <person name="Wu C.I."/>
            <person name="Wu G."/>
            <person name="Yamamoto D."/>
            <person name="Yang H.P."/>
            <person name="Yang S.P."/>
            <person name="Yorke J.A."/>
            <person name="Yoshida K."/>
            <person name="Zdobnov E."/>
            <person name="Zhang P."/>
            <person name="Zhang Y."/>
            <person name="Zimin A.V."/>
            <person name="Baldwin J."/>
            <person name="Abdouelleil A."/>
            <person name="Abdulkadir J."/>
            <person name="Abebe A."/>
            <person name="Abera B."/>
            <person name="Abreu J."/>
            <person name="Acer S.C."/>
            <person name="Aftuck L."/>
            <person name="Alexander A."/>
            <person name="An P."/>
            <person name="Anderson E."/>
            <person name="Anderson S."/>
            <person name="Arachi H."/>
            <person name="Azer M."/>
            <person name="Bachantsang P."/>
            <person name="Barry A."/>
            <person name="Bayul T."/>
            <person name="Berlin A."/>
            <person name="Bessette D."/>
            <person name="Bloom T."/>
            <person name="Blye J."/>
            <person name="Boguslavskiy L."/>
            <person name="Bonnet C."/>
            <person name="Boukhgalter B."/>
            <person name="Bourzgui I."/>
            <person name="Brown A."/>
            <person name="Cahill P."/>
            <person name="Channer S."/>
            <person name="Cheshatsang Y."/>
            <person name="Chuda L."/>
            <person name="Citroen M."/>
            <person name="Collymore A."/>
            <person name="Cooke P."/>
            <person name="Costello M."/>
            <person name="D'Aco K."/>
            <person name="Daza R."/>
            <person name="De Haan G."/>
            <person name="DeGray S."/>
            <person name="DeMaso C."/>
            <person name="Dhargay N."/>
            <person name="Dooley K."/>
            <person name="Dooley E."/>
            <person name="Doricent M."/>
            <person name="Dorje P."/>
            <person name="Dorjee K."/>
            <person name="Dupes A."/>
            <person name="Elong R."/>
            <person name="Falk J."/>
            <person name="Farina A."/>
            <person name="Faro S."/>
            <person name="Ferguson D."/>
            <person name="Fisher S."/>
            <person name="Foley C.D."/>
            <person name="Franke A."/>
            <person name="Friedrich D."/>
            <person name="Gadbois L."/>
            <person name="Gearin G."/>
            <person name="Gearin C.R."/>
            <person name="Giannoukos G."/>
            <person name="Goode T."/>
            <person name="Graham J."/>
            <person name="Grandbois E."/>
            <person name="Grewal S."/>
            <person name="Gyaltsen K."/>
            <person name="Hafez N."/>
            <person name="Hagos B."/>
            <person name="Hall J."/>
            <person name="Henson C."/>
            <person name="Hollinger A."/>
            <person name="Honan T."/>
            <person name="Huard M.D."/>
            <person name="Hughes L."/>
            <person name="Hurhula B."/>
            <person name="Husby M.E."/>
            <person name="Kamat A."/>
            <person name="Kanga B."/>
            <person name="Kashin S."/>
            <person name="Khazanovich D."/>
            <person name="Kisner P."/>
            <person name="Lance K."/>
            <person name="Lara M."/>
            <person name="Lee W."/>
            <person name="Lennon N."/>
            <person name="Letendre F."/>
            <person name="LeVine R."/>
            <person name="Lipovsky A."/>
            <person name="Liu X."/>
            <person name="Liu J."/>
            <person name="Liu S."/>
            <person name="Lokyitsang T."/>
            <person name="Lokyitsang Y."/>
            <person name="Lubonja R."/>
            <person name="Lui A."/>
            <person name="MacDonald P."/>
            <person name="Magnisalis V."/>
            <person name="Maru K."/>
            <person name="Matthews C."/>
            <person name="McCusker W."/>
            <person name="McDonough S."/>
            <person name="Mehta T."/>
            <person name="Meldrim J."/>
            <person name="Meneus L."/>
            <person name="Mihai O."/>
            <person name="Mihalev A."/>
            <person name="Mihova T."/>
            <person name="Mittelman R."/>
            <person name="Mlenga V."/>
            <person name="Montmayeur A."/>
            <person name="Mulrain L."/>
            <person name="Navidi A."/>
            <person name="Naylor J."/>
            <person name="Negash T."/>
            <person name="Nguyen T."/>
            <person name="Nguyen N."/>
            <person name="Nicol R."/>
            <person name="Norbu C."/>
            <person name="Norbu N."/>
            <person name="Novod N."/>
            <person name="O'Neill B."/>
            <person name="Osman S."/>
            <person name="Markiewicz E."/>
            <person name="Oyono O.L."/>
            <person name="Patti C."/>
            <person name="Phunkhang P."/>
            <person name="Pierre F."/>
            <person name="Priest M."/>
            <person name="Raghuraman S."/>
            <person name="Rege F."/>
            <person name="Reyes R."/>
            <person name="Rise C."/>
            <person name="Rogov P."/>
            <person name="Ross K."/>
            <person name="Ryan E."/>
            <person name="Settipalli S."/>
            <person name="Shea T."/>
            <person name="Sherpa N."/>
            <person name="Shi L."/>
            <person name="Shih D."/>
            <person name="Sparrow T."/>
            <person name="Spaulding J."/>
            <person name="Stalker J."/>
            <person name="Stange-Thomann N."/>
            <person name="Stavropoulos S."/>
            <person name="Stone C."/>
            <person name="Strader C."/>
            <person name="Tesfaye S."/>
            <person name="Thomson T."/>
            <person name="Thoulutsang Y."/>
            <person name="Thoulutsang D."/>
            <person name="Topham K."/>
            <person name="Topping I."/>
            <person name="Tsamla T."/>
            <person name="Vassiliev H."/>
            <person name="Vo A."/>
            <person name="Wangchuk T."/>
            <person name="Wangdi T."/>
            <person name="Weiand M."/>
            <person name="Wilkinson J."/>
            <person name="Wilson A."/>
            <person name="Yadav S."/>
            <person name="Young G."/>
            <person name="Yu Q."/>
            <person name="Zembek L."/>
            <person name="Zhong D."/>
            <person name="Zimmer A."/>
            <person name="Zwirko Z."/>
            <person name="Jaffe D.B."/>
            <person name="Alvarez P."/>
            <person name="Brockman W."/>
            <person name="Butler J."/>
            <person name="Chin C."/>
            <person name="Gnerre S."/>
            <person name="Grabherr M."/>
            <person name="Kleber M."/>
            <person name="Mauceli E."/>
            <person name="MacCallum I."/>
        </authorList>
    </citation>
    <scope>NUCLEOTIDE SEQUENCE [LARGE SCALE GENOMIC DNA]</scope>
    <source>
        <strain evidence="8">Tai18E2 / Tucson 14021-0261.01</strain>
    </source>
</reference>
<dbReference type="PANTHER" id="PTHR11461">
    <property type="entry name" value="SERINE PROTEASE INHIBITOR, SERPIN"/>
    <property type="match status" value="1"/>
</dbReference>
<comment type="similarity">
    <text evidence="1 4">Belongs to the serpin family.</text>
</comment>
<proteinExistence type="inferred from homology"/>
<name>B4ITN5_DROYA</name>
<dbReference type="Proteomes" id="UP000002282">
    <property type="component" value="Unassembled WGS sequence"/>
</dbReference>
<dbReference type="HOGENOM" id="CLU_576559_0_0_1"/>
<dbReference type="InterPro" id="IPR023796">
    <property type="entry name" value="Serpin_dom"/>
</dbReference>
<evidence type="ECO:0000256" key="1">
    <source>
        <dbReference type="ARBA" id="ARBA00009500"/>
    </source>
</evidence>